<feature type="chain" id="PRO_5038654422" description="Cell surface protein" evidence="2">
    <location>
        <begin position="46"/>
        <end position="803"/>
    </location>
</feature>
<dbReference type="InterPro" id="IPR022435">
    <property type="entry name" value="Surface-anchored_actinobac"/>
</dbReference>
<comment type="caution">
    <text evidence="3">The sequence shown here is derived from an EMBL/GenBank/DDBJ whole genome shotgun (WGS) entry which is preliminary data.</text>
</comment>
<evidence type="ECO:0008006" key="5">
    <source>
        <dbReference type="Google" id="ProtNLM"/>
    </source>
</evidence>
<evidence type="ECO:0000256" key="2">
    <source>
        <dbReference type="SAM" id="SignalP"/>
    </source>
</evidence>
<feature type="region of interest" description="Disordered" evidence="1">
    <location>
        <begin position="495"/>
        <end position="526"/>
    </location>
</feature>
<evidence type="ECO:0000256" key="1">
    <source>
        <dbReference type="SAM" id="MobiDB-lite"/>
    </source>
</evidence>
<proteinExistence type="predicted"/>
<sequence>METIFYSEGLGSELKKGLHAVARSRTRYLAILTTLSLIAPAPAFAGPDDGKAIATQGHVDSPKTFWEDDNFTLKSEHNSTTTDLADTVAWIGKGWNIDKGNQYQFTLPDNGAFDFIGQAGKTYYTAPANILGSADPIWLGFGADSGLPEDDFRDNFASLDILSVDGPGDFELFRYRDSEGGLDRFIGTTPNSAYSSMLHAGSHTHNYTLFTKPGRYEVTYRTTARKKDGTLVASEPTTTSLQVGGMKPADDPTPSLRERYDAATDGDASAAGYKLDIAPKSNHEKDGDENLSTISFNAENKASGTLTLLIDGYFLTDLPVTDGQAEWDEFLGPEKSNIQAVFTPEGSEPRWISEQVEYAPGTTNSTDSTKSADAWEETHNVRKLAPQEEMTPTNKKFHAKIEPVGESASKVVVDTEDKNFNGFISGGFYEADSDIATLDFTGAVTNGHGEFLVDEAAFYDDYKLKLTLNPHPTVNAESGSVVVADSYAFGKTFEKDGALGTSPQHQDADKREEGEKEEGAADPSTTCNEKLVLNRGHIDIMATRKDDHFDLRLKDETNIGANKMVMRRLDDVMIAVRDNALMKRPEKFGGAEYDFMNPVGEKTYVLPQTQNRDIIWPGYNTENLDYSQFKDGKVHLNLQPKEVPEGATFGMWTTGGLGGKDQVLVDSSKDDFTIDTVFASHAHTNWAFSKPGVYKFDVTYTATTTDGKKVESEPQELLFTIGDEATNNCGKDKPAPKPEQKPQPKPQPKPEKEKEGSSAEGSSFNPWSLVLPLVLATVFQAALNFIHDHRAEIDYWVKGITGR</sequence>
<evidence type="ECO:0000313" key="3">
    <source>
        <dbReference type="EMBL" id="PCC81868.1"/>
    </source>
</evidence>
<evidence type="ECO:0000313" key="4">
    <source>
        <dbReference type="Proteomes" id="UP000218690"/>
    </source>
</evidence>
<dbReference type="NCBIfam" id="NF038134">
    <property type="entry name" value="choice_anch_M"/>
    <property type="match status" value="2"/>
</dbReference>
<gene>
    <name evidence="3" type="ORF">COM45_11750</name>
</gene>
<feature type="signal peptide" evidence="2">
    <location>
        <begin position="1"/>
        <end position="45"/>
    </location>
</feature>
<dbReference type="Proteomes" id="UP000218690">
    <property type="component" value="Unassembled WGS sequence"/>
</dbReference>
<feature type="compositionally biased region" description="Basic and acidic residues" evidence="1">
    <location>
        <begin position="506"/>
        <end position="519"/>
    </location>
</feature>
<dbReference type="NCBIfam" id="TIGR03769">
    <property type="entry name" value="P_ac_wall_RPT"/>
    <property type="match status" value="2"/>
</dbReference>
<feature type="compositionally biased region" description="Basic and acidic residues" evidence="1">
    <location>
        <begin position="730"/>
        <end position="757"/>
    </location>
</feature>
<accession>A0A2A4AIG7</accession>
<organism evidence="3 4">
    <name type="scientific">Corynebacterium accolens</name>
    <dbReference type="NCBI Taxonomy" id="38284"/>
    <lineage>
        <taxon>Bacteria</taxon>
        <taxon>Bacillati</taxon>
        <taxon>Actinomycetota</taxon>
        <taxon>Actinomycetes</taxon>
        <taxon>Mycobacteriales</taxon>
        <taxon>Corynebacteriaceae</taxon>
        <taxon>Corynebacterium</taxon>
    </lineage>
</organism>
<protein>
    <recommendedName>
        <fullName evidence="5">Cell surface protein</fullName>
    </recommendedName>
</protein>
<dbReference type="EMBL" id="NWBP01000036">
    <property type="protein sequence ID" value="PCC81868.1"/>
    <property type="molecule type" value="Genomic_DNA"/>
</dbReference>
<keyword evidence="2" id="KW-0732">Signal</keyword>
<dbReference type="AlphaFoldDB" id="A0A2A4AIG7"/>
<name>A0A2A4AIG7_9CORY</name>
<feature type="region of interest" description="Disordered" evidence="1">
    <location>
        <begin position="722"/>
        <end position="761"/>
    </location>
</feature>
<reference evidence="3 4" key="1">
    <citation type="submission" date="2017-09" db="EMBL/GenBank/DDBJ databases">
        <title>Draft Genome Sequence of Corynebacterium accolens AH4003.</title>
        <authorList>
            <person name="Chen Y."/>
            <person name="Oosthuysen W.F."/>
            <person name="Kelley S."/>
            <person name="Horswill A."/>
        </authorList>
    </citation>
    <scope>NUCLEOTIDE SEQUENCE [LARGE SCALE GENOMIC DNA]</scope>
    <source>
        <strain evidence="3 4">AH4003</strain>
    </source>
</reference>
<feature type="region of interest" description="Disordered" evidence="1">
    <location>
        <begin position="233"/>
        <end position="256"/>
    </location>
</feature>